<organism evidence="2 3">
    <name type="scientific">Ceutorhynchus assimilis</name>
    <name type="common">cabbage seed weevil</name>
    <dbReference type="NCBI Taxonomy" id="467358"/>
    <lineage>
        <taxon>Eukaryota</taxon>
        <taxon>Metazoa</taxon>
        <taxon>Ecdysozoa</taxon>
        <taxon>Arthropoda</taxon>
        <taxon>Hexapoda</taxon>
        <taxon>Insecta</taxon>
        <taxon>Pterygota</taxon>
        <taxon>Neoptera</taxon>
        <taxon>Endopterygota</taxon>
        <taxon>Coleoptera</taxon>
        <taxon>Polyphaga</taxon>
        <taxon>Cucujiformia</taxon>
        <taxon>Curculionidae</taxon>
        <taxon>Ceutorhynchinae</taxon>
        <taxon>Ceutorhynchus</taxon>
    </lineage>
</organism>
<evidence type="ECO:0000259" key="1">
    <source>
        <dbReference type="Pfam" id="PF16033"/>
    </source>
</evidence>
<accession>A0A9N9Q8A6</accession>
<gene>
    <name evidence="2" type="ORF">CEUTPL_LOCUS502</name>
</gene>
<dbReference type="AlphaFoldDB" id="A0A9N9Q8A6"/>
<proteinExistence type="predicted"/>
<dbReference type="Pfam" id="PF16033">
    <property type="entry name" value="DUF4789"/>
    <property type="match status" value="1"/>
</dbReference>
<dbReference type="PANTHER" id="PTHR21177">
    <property type="entry name" value="IP06524P-RELATED"/>
    <property type="match status" value="1"/>
</dbReference>
<evidence type="ECO:0000313" key="3">
    <source>
        <dbReference type="Proteomes" id="UP001152799"/>
    </source>
</evidence>
<dbReference type="InterPro" id="IPR031993">
    <property type="entry name" value="DUF4789"/>
</dbReference>
<dbReference type="PANTHER" id="PTHR21177:SF4">
    <property type="entry name" value="IP06524P"/>
    <property type="match status" value="1"/>
</dbReference>
<dbReference type="EMBL" id="OU892277">
    <property type="protein sequence ID" value="CAG9759760.1"/>
    <property type="molecule type" value="Genomic_DNA"/>
</dbReference>
<dbReference type="OrthoDB" id="6338576at2759"/>
<protein>
    <recommendedName>
        <fullName evidence="1">DUF4789 domain-containing protein</fullName>
    </recommendedName>
</protein>
<dbReference type="Proteomes" id="UP001152799">
    <property type="component" value="Chromosome 1"/>
</dbReference>
<feature type="domain" description="DUF4789" evidence="1">
    <location>
        <begin position="8"/>
        <end position="93"/>
    </location>
</feature>
<keyword evidence="3" id="KW-1185">Reference proteome</keyword>
<sequence>MPLFVPGRCAENELLYPAEANDEWICDCGPGFIYHSEKDTCFAALRQGPCNIGQHLILKSSQSVPECAQNPCQDGFARYEDKCYELGTPNGPCLPILQGGGIFDVNVSTLRAECLKGTDPLSLFSLPSRCTPGSRRDRNGNCRVIYD</sequence>
<name>A0A9N9Q8A6_9CUCU</name>
<evidence type="ECO:0000313" key="2">
    <source>
        <dbReference type="EMBL" id="CAG9759760.1"/>
    </source>
</evidence>
<reference evidence="2" key="1">
    <citation type="submission" date="2022-01" db="EMBL/GenBank/DDBJ databases">
        <authorList>
            <person name="King R."/>
        </authorList>
    </citation>
    <scope>NUCLEOTIDE SEQUENCE</scope>
</reference>